<comment type="caution">
    <text evidence="2">The sequence shown here is derived from an EMBL/GenBank/DDBJ whole genome shotgun (WGS) entry which is preliminary data.</text>
</comment>
<accession>A0AAE1AB67</accession>
<sequence>MIRDLKTRGRSDLNKEATSYLPHRLPSCQHPGAAVTGAAGHRAKCHSIPHRPTTEVRRVGSARRGGLDGEGHGLLMRGY</sequence>
<feature type="region of interest" description="Disordered" evidence="1">
    <location>
        <begin position="55"/>
        <end position="79"/>
    </location>
</feature>
<evidence type="ECO:0000313" key="2">
    <source>
        <dbReference type="EMBL" id="KAK3783806.1"/>
    </source>
</evidence>
<evidence type="ECO:0000256" key="1">
    <source>
        <dbReference type="SAM" id="MobiDB-lite"/>
    </source>
</evidence>
<organism evidence="2 3">
    <name type="scientific">Elysia crispata</name>
    <name type="common">lettuce slug</name>
    <dbReference type="NCBI Taxonomy" id="231223"/>
    <lineage>
        <taxon>Eukaryota</taxon>
        <taxon>Metazoa</taxon>
        <taxon>Spiralia</taxon>
        <taxon>Lophotrochozoa</taxon>
        <taxon>Mollusca</taxon>
        <taxon>Gastropoda</taxon>
        <taxon>Heterobranchia</taxon>
        <taxon>Euthyneura</taxon>
        <taxon>Panpulmonata</taxon>
        <taxon>Sacoglossa</taxon>
        <taxon>Placobranchoidea</taxon>
        <taxon>Plakobranchidae</taxon>
        <taxon>Elysia</taxon>
    </lineage>
</organism>
<keyword evidence="3" id="KW-1185">Reference proteome</keyword>
<name>A0AAE1AB67_9GAST</name>
<dbReference type="AlphaFoldDB" id="A0AAE1AB67"/>
<evidence type="ECO:0000313" key="3">
    <source>
        <dbReference type="Proteomes" id="UP001283361"/>
    </source>
</evidence>
<gene>
    <name evidence="2" type="ORF">RRG08_063467</name>
</gene>
<protein>
    <submittedName>
        <fullName evidence="2">Uncharacterized protein</fullName>
    </submittedName>
</protein>
<dbReference type="Proteomes" id="UP001283361">
    <property type="component" value="Unassembled WGS sequence"/>
</dbReference>
<dbReference type="EMBL" id="JAWDGP010002355">
    <property type="protein sequence ID" value="KAK3783806.1"/>
    <property type="molecule type" value="Genomic_DNA"/>
</dbReference>
<reference evidence="2" key="1">
    <citation type="journal article" date="2023" name="G3 (Bethesda)">
        <title>A reference genome for the long-term kleptoplast-retaining sea slug Elysia crispata morphotype clarki.</title>
        <authorList>
            <person name="Eastman K.E."/>
            <person name="Pendleton A.L."/>
            <person name="Shaikh M.A."/>
            <person name="Suttiyut T."/>
            <person name="Ogas R."/>
            <person name="Tomko P."/>
            <person name="Gavelis G."/>
            <person name="Widhalm J.R."/>
            <person name="Wisecaver J.H."/>
        </authorList>
    </citation>
    <scope>NUCLEOTIDE SEQUENCE</scope>
    <source>
        <strain evidence="2">ECLA1</strain>
    </source>
</reference>
<proteinExistence type="predicted"/>